<reference evidence="5 7" key="1">
    <citation type="submission" date="2024-10" db="EMBL/GenBank/DDBJ databases">
        <title>Updated reference genomes for cyclostephanoid diatoms.</title>
        <authorList>
            <person name="Roberts W.R."/>
            <person name="Alverson A.J."/>
        </authorList>
    </citation>
    <scope>NUCLEOTIDE SEQUENCE [LARGE SCALE GENOMIC DNA]</scope>
    <source>
        <strain evidence="5 7">AJA228-03</strain>
    </source>
</reference>
<dbReference type="AlphaFoldDB" id="A0ABD3R4M2"/>
<dbReference type="PANTHER" id="PTHR12176">
    <property type="entry name" value="SAM-DEPENDENT METHYLTRANSFERASE SUPERFAMILY PROTEIN"/>
    <property type="match status" value="1"/>
</dbReference>
<dbReference type="Gene3D" id="3.40.50.150">
    <property type="entry name" value="Vaccinia Virus protein VP39"/>
    <property type="match status" value="1"/>
</dbReference>
<comment type="caution">
    <text evidence="5">The sequence shown here is derived from an EMBL/GenBank/DDBJ whole genome shotgun (WGS) entry which is preliminary data.</text>
</comment>
<keyword evidence="7" id="KW-1185">Reference proteome</keyword>
<proteinExistence type="inferred from homology"/>
<dbReference type="InterPro" id="IPR029063">
    <property type="entry name" value="SAM-dependent_MTases_sf"/>
</dbReference>
<keyword evidence="2" id="KW-0489">Methyltransferase</keyword>
<sequence length="281" mass="32082">MTHTANTVDVVNRASPALVVNFCSGNFPAFSIVQRHRQRAHDLSRLNQLTTSSSEFDKDYAKYREDDESDANARSQFGTKAYWNMMYDGMGEFPADEYSWYYNGYDVIKPFLQEYIFDVAESTSMALEKSQLSILIPGCGNDPMLLDFYQAGYRCLTAFDYSSGAIERQRELLDYLPMGSDLDRIELREEDARSLPVDWKESFDVIVEKGALDAIYLSGDGNLEQSVKEIARIIKRGGICISCSGVVPEALRREIFGRNEWEWLRDGSHDLRAGCFVLKRR</sequence>
<dbReference type="GO" id="GO:0008168">
    <property type="term" value="F:methyltransferase activity"/>
    <property type="evidence" value="ECO:0007669"/>
    <property type="project" value="UniProtKB-KW"/>
</dbReference>
<gene>
    <name evidence="6" type="ORF">ACHAXA_005736</name>
    <name evidence="5" type="ORF">ACHAXA_009306</name>
</gene>
<dbReference type="CDD" id="cd02440">
    <property type="entry name" value="AdoMet_MTases"/>
    <property type="match status" value="1"/>
</dbReference>
<evidence type="ECO:0000313" key="7">
    <source>
        <dbReference type="Proteomes" id="UP001530377"/>
    </source>
</evidence>
<name>A0ABD3R4M2_9STRA</name>
<dbReference type="PANTHER" id="PTHR12176:SF80">
    <property type="entry name" value="EEF1A LYSINE METHYLTRANSFERASE 4"/>
    <property type="match status" value="1"/>
</dbReference>
<keyword evidence="3" id="KW-0808">Transferase</keyword>
<evidence type="ECO:0000313" key="5">
    <source>
        <dbReference type="EMBL" id="KAL3807940.1"/>
    </source>
</evidence>
<organism evidence="5 7">
    <name type="scientific">Cyclostephanos tholiformis</name>
    <dbReference type="NCBI Taxonomy" id="382380"/>
    <lineage>
        <taxon>Eukaryota</taxon>
        <taxon>Sar</taxon>
        <taxon>Stramenopiles</taxon>
        <taxon>Ochrophyta</taxon>
        <taxon>Bacillariophyta</taxon>
        <taxon>Coscinodiscophyceae</taxon>
        <taxon>Thalassiosirophycidae</taxon>
        <taxon>Stephanodiscales</taxon>
        <taxon>Stephanodiscaceae</taxon>
        <taxon>Cyclostephanos</taxon>
    </lineage>
</organism>
<dbReference type="EMBL" id="JALLPB020000567">
    <property type="protein sequence ID" value="KAL3807940.1"/>
    <property type="molecule type" value="Genomic_DNA"/>
</dbReference>
<feature type="domain" description="Methyltransferase type 11" evidence="4">
    <location>
        <begin position="137"/>
        <end position="241"/>
    </location>
</feature>
<evidence type="ECO:0000256" key="1">
    <source>
        <dbReference type="ARBA" id="ARBA00008361"/>
    </source>
</evidence>
<evidence type="ECO:0000313" key="6">
    <source>
        <dbReference type="EMBL" id="KAL3808137.1"/>
    </source>
</evidence>
<evidence type="ECO:0000256" key="3">
    <source>
        <dbReference type="ARBA" id="ARBA00022679"/>
    </source>
</evidence>
<dbReference type="GO" id="GO:0032259">
    <property type="term" value="P:methylation"/>
    <property type="evidence" value="ECO:0007669"/>
    <property type="project" value="UniProtKB-KW"/>
</dbReference>
<evidence type="ECO:0000259" key="4">
    <source>
        <dbReference type="Pfam" id="PF08241"/>
    </source>
</evidence>
<dbReference type="SUPFAM" id="SSF53335">
    <property type="entry name" value="S-adenosyl-L-methionine-dependent methyltransferases"/>
    <property type="match status" value="1"/>
</dbReference>
<comment type="similarity">
    <text evidence="1">Belongs to the methyltransferase superfamily.</text>
</comment>
<accession>A0ABD3R4M2</accession>
<protein>
    <recommendedName>
        <fullName evidence="4">Methyltransferase type 11 domain-containing protein</fullName>
    </recommendedName>
</protein>
<dbReference type="InterPro" id="IPR051419">
    <property type="entry name" value="Lys/N-term_MeTrsfase_sf"/>
</dbReference>
<dbReference type="InterPro" id="IPR013216">
    <property type="entry name" value="Methyltransf_11"/>
</dbReference>
<dbReference type="EMBL" id="JALLPB020000543">
    <property type="protein sequence ID" value="KAL3808137.1"/>
    <property type="molecule type" value="Genomic_DNA"/>
</dbReference>
<dbReference type="Proteomes" id="UP001530377">
    <property type="component" value="Unassembled WGS sequence"/>
</dbReference>
<evidence type="ECO:0000256" key="2">
    <source>
        <dbReference type="ARBA" id="ARBA00022603"/>
    </source>
</evidence>
<dbReference type="Pfam" id="PF08241">
    <property type="entry name" value="Methyltransf_11"/>
    <property type="match status" value="1"/>
</dbReference>